<gene>
    <name evidence="3" type="ORF">SAMN04489732_103604</name>
</gene>
<evidence type="ECO:0000313" key="3">
    <source>
        <dbReference type="EMBL" id="SEP09501.1"/>
    </source>
</evidence>
<protein>
    <submittedName>
        <fullName evidence="3">Vancomycin resistance protein VanJ</fullName>
    </submittedName>
</protein>
<keyword evidence="1" id="KW-0812">Transmembrane</keyword>
<dbReference type="AlphaFoldDB" id="A0A1H8V279"/>
<proteinExistence type="predicted"/>
<sequence length="297" mass="30855">MDFRRRLRTGLPAVALAALLLGHRLVPDVAGAGTLVDSFLPWLGLAVLPLGGLAFARRSRPAQIALLVPVLAWAALFVPPMLPASANGSSGLRVVTQNIGAGNTEAGTAAKALAATDADLVAIQEQTGRTGPAIDAALRPGHPYQAVAGTVGLWSRYPVTAVERLDLAQGWARALRAQVRLPSGPVTVYVAHLASIRLGETAGRDRALAGLTGLLQADRSPRVLVLGDLNTASTDRRFGALAAAVPEVRTGFGFTWPAGFPLTRPDHVLARGLAATGDAVLPANGSDHRAVRADFRP</sequence>
<evidence type="ECO:0000256" key="1">
    <source>
        <dbReference type="SAM" id="Phobius"/>
    </source>
</evidence>
<dbReference type="InterPro" id="IPR005135">
    <property type="entry name" value="Endo/exonuclease/phosphatase"/>
</dbReference>
<feature type="transmembrane region" description="Helical" evidence="1">
    <location>
        <begin position="40"/>
        <end position="57"/>
    </location>
</feature>
<evidence type="ECO:0000313" key="4">
    <source>
        <dbReference type="Proteomes" id="UP000198582"/>
    </source>
</evidence>
<name>A0A1H8V279_9PSEU</name>
<dbReference type="OrthoDB" id="4316587at2"/>
<dbReference type="GO" id="GO:0003824">
    <property type="term" value="F:catalytic activity"/>
    <property type="evidence" value="ECO:0007669"/>
    <property type="project" value="InterPro"/>
</dbReference>
<dbReference type="EMBL" id="FOEF01000003">
    <property type="protein sequence ID" value="SEP09501.1"/>
    <property type="molecule type" value="Genomic_DNA"/>
</dbReference>
<dbReference type="Gene3D" id="3.60.10.10">
    <property type="entry name" value="Endonuclease/exonuclease/phosphatase"/>
    <property type="match status" value="1"/>
</dbReference>
<organism evidence="3 4">
    <name type="scientific">Amycolatopsis saalfeldensis</name>
    <dbReference type="NCBI Taxonomy" id="394193"/>
    <lineage>
        <taxon>Bacteria</taxon>
        <taxon>Bacillati</taxon>
        <taxon>Actinomycetota</taxon>
        <taxon>Actinomycetes</taxon>
        <taxon>Pseudonocardiales</taxon>
        <taxon>Pseudonocardiaceae</taxon>
        <taxon>Amycolatopsis</taxon>
    </lineage>
</organism>
<reference evidence="3 4" key="1">
    <citation type="submission" date="2016-10" db="EMBL/GenBank/DDBJ databases">
        <authorList>
            <person name="de Groot N.N."/>
        </authorList>
    </citation>
    <scope>NUCLEOTIDE SEQUENCE [LARGE SCALE GENOMIC DNA]</scope>
    <source>
        <strain evidence="3 4">DSM 44993</strain>
    </source>
</reference>
<accession>A0A1H8V279</accession>
<dbReference type="SUPFAM" id="SSF56219">
    <property type="entry name" value="DNase I-like"/>
    <property type="match status" value="1"/>
</dbReference>
<feature type="domain" description="Endonuclease/exonuclease/phosphatase" evidence="2">
    <location>
        <begin position="96"/>
        <end position="288"/>
    </location>
</feature>
<dbReference type="Proteomes" id="UP000198582">
    <property type="component" value="Unassembled WGS sequence"/>
</dbReference>
<keyword evidence="4" id="KW-1185">Reference proteome</keyword>
<dbReference type="RefSeq" id="WP_091616108.1">
    <property type="nucleotide sequence ID" value="NZ_FOEF01000003.1"/>
</dbReference>
<dbReference type="Pfam" id="PF03372">
    <property type="entry name" value="Exo_endo_phos"/>
    <property type="match status" value="1"/>
</dbReference>
<dbReference type="STRING" id="394193.SAMN04489732_103604"/>
<keyword evidence="1" id="KW-0472">Membrane</keyword>
<keyword evidence="1" id="KW-1133">Transmembrane helix</keyword>
<feature type="transmembrane region" description="Helical" evidence="1">
    <location>
        <begin position="64"/>
        <end position="82"/>
    </location>
</feature>
<evidence type="ECO:0000259" key="2">
    <source>
        <dbReference type="Pfam" id="PF03372"/>
    </source>
</evidence>
<dbReference type="InterPro" id="IPR036691">
    <property type="entry name" value="Endo/exonu/phosph_ase_sf"/>
</dbReference>